<dbReference type="PANTHER" id="PTHR24174:SF16">
    <property type="entry name" value="CASKIN-2"/>
    <property type="match status" value="1"/>
</dbReference>
<dbReference type="PANTHER" id="PTHR24174">
    <property type="entry name" value="ANKYRIN REPEAT AND STERILE ALPHA MOTIF DOMAIN-CONTAINING PROTEIN 1"/>
    <property type="match status" value="1"/>
</dbReference>
<dbReference type="EMBL" id="LWCA01000362">
    <property type="protein sequence ID" value="OAF68931.1"/>
    <property type="molecule type" value="Genomic_DNA"/>
</dbReference>
<dbReference type="InterPro" id="IPR033635">
    <property type="entry name" value="ANKS1/Caskin"/>
</dbReference>
<evidence type="ECO:0000256" key="1">
    <source>
        <dbReference type="ARBA" id="ARBA00022737"/>
    </source>
</evidence>
<evidence type="ECO:0000256" key="3">
    <source>
        <dbReference type="PROSITE-ProRule" id="PRU00023"/>
    </source>
</evidence>
<keyword evidence="1" id="KW-0677">Repeat</keyword>
<dbReference type="OrthoDB" id="6251518at2759"/>
<gene>
    <name evidence="4" type="ORF">A3Q56_03304</name>
</gene>
<feature type="repeat" description="ANK" evidence="3">
    <location>
        <begin position="78"/>
        <end position="110"/>
    </location>
</feature>
<protein>
    <submittedName>
        <fullName evidence="4">Uncharacterized protein</fullName>
    </submittedName>
</protein>
<name>A0A177B5R5_9BILA</name>
<feature type="repeat" description="ANK" evidence="3">
    <location>
        <begin position="178"/>
        <end position="210"/>
    </location>
</feature>
<evidence type="ECO:0000313" key="4">
    <source>
        <dbReference type="EMBL" id="OAF68931.1"/>
    </source>
</evidence>
<dbReference type="Pfam" id="PF12796">
    <property type="entry name" value="Ank_2"/>
    <property type="match status" value="1"/>
</dbReference>
<dbReference type="InterPro" id="IPR036770">
    <property type="entry name" value="Ankyrin_rpt-contain_sf"/>
</dbReference>
<organism evidence="4 5">
    <name type="scientific">Intoshia linei</name>
    <dbReference type="NCBI Taxonomy" id="1819745"/>
    <lineage>
        <taxon>Eukaryota</taxon>
        <taxon>Metazoa</taxon>
        <taxon>Spiralia</taxon>
        <taxon>Lophotrochozoa</taxon>
        <taxon>Mesozoa</taxon>
        <taxon>Orthonectida</taxon>
        <taxon>Rhopaluridae</taxon>
        <taxon>Intoshia</taxon>
    </lineage>
</organism>
<keyword evidence="2 3" id="KW-0040">ANK repeat</keyword>
<feature type="repeat" description="ANK" evidence="3">
    <location>
        <begin position="145"/>
        <end position="177"/>
    </location>
</feature>
<dbReference type="PROSITE" id="PS50297">
    <property type="entry name" value="ANK_REP_REGION"/>
    <property type="match status" value="3"/>
</dbReference>
<dbReference type="Pfam" id="PF00023">
    <property type="entry name" value="Ank"/>
    <property type="match status" value="1"/>
</dbReference>
<keyword evidence="5" id="KW-1185">Reference proteome</keyword>
<dbReference type="Gene3D" id="1.25.40.20">
    <property type="entry name" value="Ankyrin repeat-containing domain"/>
    <property type="match status" value="2"/>
</dbReference>
<dbReference type="AlphaFoldDB" id="A0A177B5R5"/>
<evidence type="ECO:0000313" key="5">
    <source>
        <dbReference type="Proteomes" id="UP000078046"/>
    </source>
</evidence>
<reference evidence="4 5" key="1">
    <citation type="submission" date="2016-04" db="EMBL/GenBank/DDBJ databases">
        <title>The genome of Intoshia linei affirms orthonectids as highly simplified spiralians.</title>
        <authorList>
            <person name="Mikhailov K.V."/>
            <person name="Slusarev G.S."/>
            <person name="Nikitin M.A."/>
            <person name="Logacheva M.D."/>
            <person name="Penin A."/>
            <person name="Aleoshin V."/>
            <person name="Panchin Y.V."/>
        </authorList>
    </citation>
    <scope>NUCLEOTIDE SEQUENCE [LARGE SCALE GENOMIC DNA]</scope>
    <source>
        <strain evidence="4">Intl2013</strain>
        <tissue evidence="4">Whole animal</tissue>
    </source>
</reference>
<dbReference type="SMART" id="SM00248">
    <property type="entry name" value="ANK"/>
    <property type="match status" value="4"/>
</dbReference>
<sequence length="573" mass="65901">MKSKFANLGFKKIKKLQKDNKFELPITNVNKTEKRNLLIKKYRLEIVRYIMDNEVNKVLATLNKLILLNFDINQPDELGFTLLQRCCSRGNEHAVKMLLHNGANTDVTGSAHKNTPLHEAAWNGFSKCLNLLILAGAKVNASNKLGFTPLHLTAQNGHNQSTRILLLAGSYVKKVNNFGDTPLQTAARYGHAGVTKLLIMAKSDLNHKNYNGDCALDIVQSLGYRKMYQMMIKHGGHFTNFNPSKCIRPVSDEKKIENENQVINKHKLCKGGANRYKIENGDKSFRMYNKINDLYNDGLGSLSSLQSGNEHILLLKKFRNQNKPNSVLFDDDNFHNVSINRRKINPGGVNEKRTRWCSDETALTKKYSIHRTEQWVSERAERVNMRSRQFQKRDTFHSREQKNYSDLDSIKCNQSNTMMCTPKNRKSPKYNIEINIENKSQNDMCRNCTHSKTESSVKYENLDDKLIKKDMYDFVKKKIQYWNIDSESGRYSCSNPTSDYILSSDNANFPQNTSLGFYKDKINSKSNQSSKSIKSNTSSIISSYQSRLIDKMKLKSKYKYKNEIQESGFITYI</sequence>
<dbReference type="Proteomes" id="UP000078046">
    <property type="component" value="Unassembled WGS sequence"/>
</dbReference>
<dbReference type="InterPro" id="IPR002110">
    <property type="entry name" value="Ankyrin_rpt"/>
</dbReference>
<dbReference type="PROSITE" id="PS50088">
    <property type="entry name" value="ANK_REPEAT"/>
    <property type="match status" value="4"/>
</dbReference>
<accession>A0A177B5R5</accession>
<feature type="repeat" description="ANK" evidence="3">
    <location>
        <begin position="112"/>
        <end position="144"/>
    </location>
</feature>
<comment type="caution">
    <text evidence="4">The sequence shown here is derived from an EMBL/GenBank/DDBJ whole genome shotgun (WGS) entry which is preliminary data.</text>
</comment>
<proteinExistence type="predicted"/>
<evidence type="ECO:0000256" key="2">
    <source>
        <dbReference type="ARBA" id="ARBA00023043"/>
    </source>
</evidence>
<dbReference type="SUPFAM" id="SSF48403">
    <property type="entry name" value="Ankyrin repeat"/>
    <property type="match status" value="1"/>
</dbReference>